<dbReference type="SUPFAM" id="SSF55729">
    <property type="entry name" value="Acyl-CoA N-acyltransferases (Nat)"/>
    <property type="match status" value="1"/>
</dbReference>
<keyword evidence="3" id="KW-1185">Reference proteome</keyword>
<dbReference type="SUPFAM" id="SSF55718">
    <property type="entry name" value="SCP-like"/>
    <property type="match status" value="1"/>
</dbReference>
<feature type="domain" description="N-acetyltransferase" evidence="1">
    <location>
        <begin position="1"/>
        <end position="147"/>
    </location>
</feature>
<protein>
    <submittedName>
        <fullName evidence="2">Predicted acetyltransferase</fullName>
    </submittedName>
</protein>
<dbReference type="PANTHER" id="PTHR37817:SF1">
    <property type="entry name" value="N-ACETYLTRANSFERASE EIS"/>
    <property type="match status" value="1"/>
</dbReference>
<dbReference type="CDD" id="cd04301">
    <property type="entry name" value="NAT_SF"/>
    <property type="match status" value="1"/>
</dbReference>
<dbReference type="Pfam" id="PF13527">
    <property type="entry name" value="Acetyltransf_9"/>
    <property type="match status" value="1"/>
</dbReference>
<dbReference type="InterPro" id="IPR016181">
    <property type="entry name" value="Acyl_CoA_acyltransferase"/>
</dbReference>
<dbReference type="Gene3D" id="3.30.1050.10">
    <property type="entry name" value="SCP2 sterol-binding domain"/>
    <property type="match status" value="1"/>
</dbReference>
<dbReference type="Pfam" id="PF13530">
    <property type="entry name" value="SCP2_2"/>
    <property type="match status" value="1"/>
</dbReference>
<dbReference type="InterPro" id="IPR000182">
    <property type="entry name" value="GNAT_dom"/>
</dbReference>
<dbReference type="AlphaFoldDB" id="A0A1H0TA28"/>
<dbReference type="PROSITE" id="PS51186">
    <property type="entry name" value="GNAT"/>
    <property type="match status" value="1"/>
</dbReference>
<gene>
    <name evidence="2" type="ORF">SAMN05216565_103375</name>
</gene>
<dbReference type="InterPro" id="IPR041380">
    <property type="entry name" value="Acetyltransf_17"/>
</dbReference>
<dbReference type="Gene3D" id="3.40.630.30">
    <property type="match status" value="2"/>
</dbReference>
<dbReference type="GO" id="GO:0034069">
    <property type="term" value="F:aminoglycoside N-acetyltransferase activity"/>
    <property type="evidence" value="ECO:0007669"/>
    <property type="project" value="TreeGrafter"/>
</dbReference>
<dbReference type="InterPro" id="IPR036527">
    <property type="entry name" value="SCP2_sterol-bd_dom_sf"/>
</dbReference>
<evidence type="ECO:0000313" key="2">
    <source>
        <dbReference type="EMBL" id="SDP50903.1"/>
    </source>
</evidence>
<reference evidence="3" key="1">
    <citation type="submission" date="2016-10" db="EMBL/GenBank/DDBJ databases">
        <authorList>
            <person name="Varghese N."/>
            <person name="Submissions S."/>
        </authorList>
    </citation>
    <scope>NUCLEOTIDE SEQUENCE [LARGE SCALE GENOMIC DNA]</scope>
    <source>
        <strain evidence="3">IBRC-M10078</strain>
    </source>
</reference>
<sequence length="386" mass="45402">MNVIELDEKFYKEAIKLSEYAFQYKVPEEKISERLETMKSYHKLFGIVDQELVAKLHLLPFEIYLQDNKLKMGGIAGVATYPEFRRKGYVKEMLTHVLTIMKEDNCTVSMLHPFSISFYRKYGWEILSNRIKCTLTSSDLIMRQDVPGNVKRKCTEDAFHDISEIYEQYALRFSGMLVRTKDWWLKNVIDDSNLAIYYNHENQPNGYILYSIKDKKMNIEEFVALNGEARNGLWNFICQHDSMINELVITTNEQDPLLYSLHNPAIKIERSPYFMVRIIDVEKFLKQYTFNWTAGPQELRLKVADPYATWNEKTFILKDQKVAITENNSNDHNCVSVSINALSTMLFGYKRPMELYDIGHIIGTVEEIQKLERLVPQQQSFFNDFF</sequence>
<accession>A0A1H0TA28</accession>
<dbReference type="PANTHER" id="PTHR37817">
    <property type="entry name" value="N-ACETYLTRANSFERASE EIS"/>
    <property type="match status" value="1"/>
</dbReference>
<keyword evidence="2" id="KW-0808">Transferase</keyword>
<dbReference type="STRING" id="930152.SAMN05216565_103375"/>
<dbReference type="Proteomes" id="UP000199159">
    <property type="component" value="Unassembled WGS sequence"/>
</dbReference>
<organism evidence="2 3">
    <name type="scientific">Litchfieldia salsa</name>
    <dbReference type="NCBI Taxonomy" id="930152"/>
    <lineage>
        <taxon>Bacteria</taxon>
        <taxon>Bacillati</taxon>
        <taxon>Bacillota</taxon>
        <taxon>Bacilli</taxon>
        <taxon>Bacillales</taxon>
        <taxon>Bacillaceae</taxon>
        <taxon>Litchfieldia</taxon>
    </lineage>
</organism>
<dbReference type="OrthoDB" id="9768284at2"/>
<evidence type="ECO:0000259" key="1">
    <source>
        <dbReference type="PROSITE" id="PS51186"/>
    </source>
</evidence>
<dbReference type="RefSeq" id="WP_090852288.1">
    <property type="nucleotide sequence ID" value="NZ_FNJU01000003.1"/>
</dbReference>
<proteinExistence type="predicted"/>
<dbReference type="EMBL" id="FNJU01000003">
    <property type="protein sequence ID" value="SDP50903.1"/>
    <property type="molecule type" value="Genomic_DNA"/>
</dbReference>
<dbReference type="InterPro" id="IPR051554">
    <property type="entry name" value="Acetyltransferase_Eis"/>
</dbReference>
<name>A0A1H0TA28_9BACI</name>
<dbReference type="GO" id="GO:0030649">
    <property type="term" value="P:aminoglycoside antibiotic catabolic process"/>
    <property type="evidence" value="ECO:0007669"/>
    <property type="project" value="TreeGrafter"/>
</dbReference>
<dbReference type="InterPro" id="IPR025559">
    <property type="entry name" value="Eis_dom"/>
</dbReference>
<evidence type="ECO:0000313" key="3">
    <source>
        <dbReference type="Proteomes" id="UP000199159"/>
    </source>
</evidence>
<dbReference type="Pfam" id="PF17668">
    <property type="entry name" value="Acetyltransf_17"/>
    <property type="match status" value="1"/>
</dbReference>